<evidence type="ECO:0000313" key="15">
    <source>
        <dbReference type="Proteomes" id="UP000327493"/>
    </source>
</evidence>
<keyword evidence="6" id="KW-0547">Nucleotide-binding</keyword>
<gene>
    <name evidence="14" type="ORF">FQN60_015640</name>
</gene>
<dbReference type="InterPro" id="IPR011009">
    <property type="entry name" value="Kinase-like_dom_sf"/>
</dbReference>
<evidence type="ECO:0000256" key="4">
    <source>
        <dbReference type="ARBA" id="ARBA00022618"/>
    </source>
</evidence>
<evidence type="ECO:0000256" key="1">
    <source>
        <dbReference type="ARBA" id="ARBA00010886"/>
    </source>
</evidence>
<name>A0A5J5CNI0_9PERO</name>
<dbReference type="AlphaFoldDB" id="A0A5J5CNI0"/>
<dbReference type="CDD" id="cd08217">
    <property type="entry name" value="STKc_Nek2"/>
    <property type="match status" value="1"/>
</dbReference>
<evidence type="ECO:0000256" key="3">
    <source>
        <dbReference type="ARBA" id="ARBA00022527"/>
    </source>
</evidence>
<sequence length="617" mass="70368">MVGSAGKPHASGSQWQLRVKTVGSELENGIKSAQSFTNQRTNRQEPRWLLLIVVYRWRKSNITLQGDSSVQLRLRSPTLHRQRNFLSSVEAPVFLLGTGNELFHGYCSPGSSMSRFDACFLMNFAVVAASLESASTKTSSCGEKGRAECHSSSRGIPESLWPLLLSQGVMMTAGRTLCLFLLFHLPPLPPHSPPSPPSLQSSWLMSKLLQLFVGILVWKELDYGTMAESEKQMLVSEVNLLRELKHPNIVRYYDRIIDRTNATLYIVMEYCEGGDLSSLITRCIKERRYLEEQFVLRVMAQLTLALKECHRRSDGRATVLHRDLKPANIFLDIRQNVKLGDFGLARILNHDTSFAKTFVGTPYYMSPEQIDRMSYNEKSDIWSLGCLLYELCALSPPFTAYNQKQLAEKIREGKFRRIPYRYSEELNTLLSKMLNLKDYLRPSVESILQSSLLADAVAEEQRRTQVRLQRRSEDPDCPLNKPAEPKPASAAELRLREQALRDREKALKEREERLEQREQELCVRERMSNETLLRAESLLKNHNRLQQQRDLAPFYGKGIDGENLSPGKKKVHFAGAGESKENQQPDGRPSVTSQELILRRLQAAKLRAQTLNEVEKT</sequence>
<dbReference type="FunFam" id="1.10.510.10:FF:000356">
    <property type="entry name" value="Serine/threonine-protein kinase Nek2"/>
    <property type="match status" value="1"/>
</dbReference>
<feature type="region of interest" description="Disordered" evidence="12">
    <location>
        <begin position="465"/>
        <end position="492"/>
    </location>
</feature>
<keyword evidence="8" id="KW-0067">ATP-binding</keyword>
<dbReference type="GO" id="GO:0005524">
    <property type="term" value="F:ATP binding"/>
    <property type="evidence" value="ECO:0007669"/>
    <property type="project" value="UniProtKB-KW"/>
</dbReference>
<dbReference type="Gene3D" id="3.30.200.20">
    <property type="entry name" value="Phosphorylase Kinase, domain 1"/>
    <property type="match status" value="1"/>
</dbReference>
<dbReference type="Pfam" id="PF00069">
    <property type="entry name" value="Pkinase"/>
    <property type="match status" value="1"/>
</dbReference>
<keyword evidence="4" id="KW-0132">Cell division</keyword>
<comment type="catalytic activity">
    <reaction evidence="10">
        <text>L-threonyl-[protein] + ATP = O-phospho-L-threonyl-[protein] + ADP + H(+)</text>
        <dbReference type="Rhea" id="RHEA:46608"/>
        <dbReference type="Rhea" id="RHEA-COMP:11060"/>
        <dbReference type="Rhea" id="RHEA-COMP:11605"/>
        <dbReference type="ChEBI" id="CHEBI:15378"/>
        <dbReference type="ChEBI" id="CHEBI:30013"/>
        <dbReference type="ChEBI" id="CHEBI:30616"/>
        <dbReference type="ChEBI" id="CHEBI:61977"/>
        <dbReference type="ChEBI" id="CHEBI:456216"/>
        <dbReference type="EC" id="2.7.11.1"/>
    </reaction>
</comment>
<dbReference type="GO" id="GO:0004674">
    <property type="term" value="F:protein serine/threonine kinase activity"/>
    <property type="evidence" value="ECO:0007669"/>
    <property type="project" value="UniProtKB-KW"/>
</dbReference>
<dbReference type="InterPro" id="IPR000719">
    <property type="entry name" value="Prot_kinase_dom"/>
</dbReference>
<evidence type="ECO:0000313" key="14">
    <source>
        <dbReference type="EMBL" id="KAA8583094.1"/>
    </source>
</evidence>
<feature type="compositionally biased region" description="Polar residues" evidence="12">
    <location>
        <begin position="584"/>
        <end position="595"/>
    </location>
</feature>
<dbReference type="InterPro" id="IPR008271">
    <property type="entry name" value="Ser/Thr_kinase_AS"/>
</dbReference>
<keyword evidence="9" id="KW-0131">Cell cycle</keyword>
<organism evidence="14 15">
    <name type="scientific">Etheostoma spectabile</name>
    <name type="common">orangethroat darter</name>
    <dbReference type="NCBI Taxonomy" id="54343"/>
    <lineage>
        <taxon>Eukaryota</taxon>
        <taxon>Metazoa</taxon>
        <taxon>Chordata</taxon>
        <taxon>Craniata</taxon>
        <taxon>Vertebrata</taxon>
        <taxon>Euteleostomi</taxon>
        <taxon>Actinopterygii</taxon>
        <taxon>Neopterygii</taxon>
        <taxon>Teleostei</taxon>
        <taxon>Neoteleostei</taxon>
        <taxon>Acanthomorphata</taxon>
        <taxon>Eupercaria</taxon>
        <taxon>Perciformes</taxon>
        <taxon>Percoidei</taxon>
        <taxon>Percidae</taxon>
        <taxon>Etheostomatinae</taxon>
        <taxon>Etheostoma</taxon>
    </lineage>
</organism>
<reference evidence="14 15" key="1">
    <citation type="submission" date="2019-08" db="EMBL/GenBank/DDBJ databases">
        <title>A chromosome-level genome assembly, high-density linkage maps, and genome scans reveal the genomic architecture of hybrid incompatibilities underlying speciation via character displacement in darters (Percidae: Etheostominae).</title>
        <authorList>
            <person name="Moran R.L."/>
            <person name="Catchen J.M."/>
            <person name="Fuller R.C."/>
        </authorList>
    </citation>
    <scope>NUCLEOTIDE SEQUENCE [LARGE SCALE GENOMIC DNA]</scope>
    <source>
        <strain evidence="14">EspeVRDwgs_2016</strain>
        <tissue evidence="14">Muscle</tissue>
    </source>
</reference>
<evidence type="ECO:0000256" key="9">
    <source>
        <dbReference type="ARBA" id="ARBA00023306"/>
    </source>
</evidence>
<dbReference type="Gene3D" id="1.10.510.10">
    <property type="entry name" value="Transferase(Phosphotransferase) domain 1"/>
    <property type="match status" value="1"/>
</dbReference>
<dbReference type="EC" id="2.7.11.1" evidence="2"/>
<evidence type="ECO:0000256" key="11">
    <source>
        <dbReference type="ARBA" id="ARBA00048679"/>
    </source>
</evidence>
<accession>A0A5J5CNI0</accession>
<evidence type="ECO:0000256" key="5">
    <source>
        <dbReference type="ARBA" id="ARBA00022679"/>
    </source>
</evidence>
<comment type="similarity">
    <text evidence="1">Belongs to the protein kinase superfamily. NEK Ser/Thr protein kinase family. NIMA subfamily.</text>
</comment>
<dbReference type="SMART" id="SM00220">
    <property type="entry name" value="S_TKc"/>
    <property type="match status" value="1"/>
</dbReference>
<feature type="domain" description="Protein kinase" evidence="13">
    <location>
        <begin position="165"/>
        <end position="453"/>
    </location>
</feature>
<dbReference type="PROSITE" id="PS00108">
    <property type="entry name" value="PROTEIN_KINASE_ST"/>
    <property type="match status" value="1"/>
</dbReference>
<dbReference type="SUPFAM" id="SSF56112">
    <property type="entry name" value="Protein kinase-like (PK-like)"/>
    <property type="match status" value="1"/>
</dbReference>
<dbReference type="GO" id="GO:0051301">
    <property type="term" value="P:cell division"/>
    <property type="evidence" value="ECO:0007669"/>
    <property type="project" value="UniProtKB-KW"/>
</dbReference>
<dbReference type="EMBL" id="VOFY01000018">
    <property type="protein sequence ID" value="KAA8583094.1"/>
    <property type="molecule type" value="Genomic_DNA"/>
</dbReference>
<evidence type="ECO:0000256" key="2">
    <source>
        <dbReference type="ARBA" id="ARBA00012513"/>
    </source>
</evidence>
<keyword evidence="5" id="KW-0808">Transferase</keyword>
<dbReference type="PROSITE" id="PS50011">
    <property type="entry name" value="PROTEIN_KINASE_DOM"/>
    <property type="match status" value="1"/>
</dbReference>
<keyword evidence="3" id="KW-0723">Serine/threonine-protein kinase</keyword>
<dbReference type="GO" id="GO:0000278">
    <property type="term" value="P:mitotic cell cycle"/>
    <property type="evidence" value="ECO:0007669"/>
    <property type="project" value="UniProtKB-ARBA"/>
</dbReference>
<proteinExistence type="inferred from homology"/>
<evidence type="ECO:0000256" key="10">
    <source>
        <dbReference type="ARBA" id="ARBA00047899"/>
    </source>
</evidence>
<comment type="catalytic activity">
    <reaction evidence="11">
        <text>L-seryl-[protein] + ATP = O-phospho-L-seryl-[protein] + ADP + H(+)</text>
        <dbReference type="Rhea" id="RHEA:17989"/>
        <dbReference type="Rhea" id="RHEA-COMP:9863"/>
        <dbReference type="Rhea" id="RHEA-COMP:11604"/>
        <dbReference type="ChEBI" id="CHEBI:15378"/>
        <dbReference type="ChEBI" id="CHEBI:29999"/>
        <dbReference type="ChEBI" id="CHEBI:30616"/>
        <dbReference type="ChEBI" id="CHEBI:83421"/>
        <dbReference type="ChEBI" id="CHEBI:456216"/>
        <dbReference type="EC" id="2.7.11.1"/>
    </reaction>
</comment>
<dbReference type="GO" id="GO:0005634">
    <property type="term" value="C:nucleus"/>
    <property type="evidence" value="ECO:0007669"/>
    <property type="project" value="UniProtKB-ARBA"/>
</dbReference>
<evidence type="ECO:0000256" key="7">
    <source>
        <dbReference type="ARBA" id="ARBA00022777"/>
    </source>
</evidence>
<comment type="caution">
    <text evidence="14">The sequence shown here is derived from an EMBL/GenBank/DDBJ whole genome shotgun (WGS) entry which is preliminary data.</text>
</comment>
<keyword evidence="15" id="KW-1185">Reference proteome</keyword>
<feature type="region of interest" description="Disordered" evidence="12">
    <location>
        <begin position="565"/>
        <end position="596"/>
    </location>
</feature>
<keyword evidence="7" id="KW-0418">Kinase</keyword>
<evidence type="ECO:0000259" key="13">
    <source>
        <dbReference type="PROSITE" id="PS50011"/>
    </source>
</evidence>
<dbReference type="FunFam" id="3.30.200.20:FF:000151">
    <property type="entry name" value="G2-specific protein kinase nimA"/>
    <property type="match status" value="1"/>
</dbReference>
<protein>
    <recommendedName>
        <fullName evidence="2">non-specific serine/threonine protein kinase</fullName>
        <ecNumber evidence="2">2.7.11.1</ecNumber>
    </recommendedName>
</protein>
<dbReference type="InterPro" id="IPR051131">
    <property type="entry name" value="NEK_Ser/Thr_kinase_NIMA"/>
</dbReference>
<dbReference type="GO" id="GO:0007059">
    <property type="term" value="P:chromosome segregation"/>
    <property type="evidence" value="ECO:0007669"/>
    <property type="project" value="UniProtKB-ARBA"/>
</dbReference>
<evidence type="ECO:0000256" key="6">
    <source>
        <dbReference type="ARBA" id="ARBA00022741"/>
    </source>
</evidence>
<dbReference type="PANTHER" id="PTHR44899">
    <property type="entry name" value="CAMK FAMILY PROTEIN KINASE"/>
    <property type="match status" value="1"/>
</dbReference>
<dbReference type="Proteomes" id="UP000327493">
    <property type="component" value="Chromosome 18"/>
</dbReference>
<dbReference type="PANTHER" id="PTHR44899:SF10">
    <property type="entry name" value="NIMA-RELATED KINASE 2"/>
    <property type="match status" value="1"/>
</dbReference>
<evidence type="ECO:0000256" key="12">
    <source>
        <dbReference type="SAM" id="MobiDB-lite"/>
    </source>
</evidence>
<evidence type="ECO:0000256" key="8">
    <source>
        <dbReference type="ARBA" id="ARBA00022840"/>
    </source>
</evidence>